<dbReference type="Proteomes" id="UP000184268">
    <property type="component" value="Unassembled WGS sequence"/>
</dbReference>
<dbReference type="AlphaFoldDB" id="A0A1M5TZI6"/>
<keyword evidence="1" id="KW-1133">Transmembrane helix</keyword>
<dbReference type="EMBL" id="FQXG01000003">
    <property type="protein sequence ID" value="SHH56041.1"/>
    <property type="molecule type" value="Genomic_DNA"/>
</dbReference>
<feature type="transmembrane region" description="Helical" evidence="1">
    <location>
        <begin position="99"/>
        <end position="118"/>
    </location>
</feature>
<evidence type="ECO:0000313" key="3">
    <source>
        <dbReference type="Proteomes" id="UP000184268"/>
    </source>
</evidence>
<dbReference type="STRING" id="299255.SAMN02745129_2339"/>
<feature type="transmembrane region" description="Helical" evidence="1">
    <location>
        <begin position="16"/>
        <end position="39"/>
    </location>
</feature>
<keyword evidence="1" id="KW-0472">Membrane</keyword>
<organism evidence="2 3">
    <name type="scientific">Ferrimonas marina</name>
    <dbReference type="NCBI Taxonomy" id="299255"/>
    <lineage>
        <taxon>Bacteria</taxon>
        <taxon>Pseudomonadati</taxon>
        <taxon>Pseudomonadota</taxon>
        <taxon>Gammaproteobacteria</taxon>
        <taxon>Alteromonadales</taxon>
        <taxon>Ferrimonadaceae</taxon>
        <taxon>Ferrimonas</taxon>
    </lineage>
</organism>
<feature type="transmembrane region" description="Helical" evidence="1">
    <location>
        <begin position="45"/>
        <end position="64"/>
    </location>
</feature>
<dbReference type="RefSeq" id="WP_067655794.1">
    <property type="nucleotide sequence ID" value="NZ_FQXG01000003.1"/>
</dbReference>
<evidence type="ECO:0000256" key="1">
    <source>
        <dbReference type="SAM" id="Phobius"/>
    </source>
</evidence>
<proteinExistence type="predicted"/>
<name>A0A1M5TZI6_9GAMM</name>
<sequence length="132" mass="14459">MIHPRAQLLQDSYDDAVLVFDALSAICGLGALVNIVIAFSLTPAVAISLLAISACTSWIAWRLWMKDTGMTDAMSIRARLFCFTASFILTWSLHLFAPITALLGPVVALVFALPFVHIDRKHRLAMHQFGGC</sequence>
<keyword evidence="3" id="KW-1185">Reference proteome</keyword>
<evidence type="ECO:0000313" key="2">
    <source>
        <dbReference type="EMBL" id="SHH56041.1"/>
    </source>
</evidence>
<reference evidence="2 3" key="1">
    <citation type="submission" date="2016-11" db="EMBL/GenBank/DDBJ databases">
        <authorList>
            <person name="Jaros S."/>
            <person name="Januszkiewicz K."/>
            <person name="Wedrychowicz H."/>
        </authorList>
    </citation>
    <scope>NUCLEOTIDE SEQUENCE [LARGE SCALE GENOMIC DNA]</scope>
    <source>
        <strain evidence="2 3">DSM 16917</strain>
    </source>
</reference>
<feature type="transmembrane region" description="Helical" evidence="1">
    <location>
        <begin position="76"/>
        <end position="93"/>
    </location>
</feature>
<keyword evidence="1" id="KW-0812">Transmembrane</keyword>
<protein>
    <submittedName>
        <fullName evidence="2">Uncharacterized protein</fullName>
    </submittedName>
</protein>
<gene>
    <name evidence="2" type="ORF">SAMN02745129_2339</name>
</gene>
<accession>A0A1M5TZI6</accession>